<reference evidence="4 5" key="1">
    <citation type="submission" date="2015-02" db="EMBL/GenBank/DDBJ databases">
        <title>Improved understanding of the partial-nitritation anammox process through 23 genomes representing the majority of the microbial community.</title>
        <authorList>
            <person name="Speth D.R."/>
            <person name="In T Zandt M."/>
            <person name="Guerrero Cruz S."/>
            <person name="Jetten M.S."/>
            <person name="Dutilh B.E."/>
        </authorList>
    </citation>
    <scope>NUCLEOTIDE SEQUENCE [LARGE SCALE GENOMIC DNA]</scope>
    <source>
        <strain evidence="4">OLB21</strain>
    </source>
</reference>
<dbReference type="GO" id="GO:0005524">
    <property type="term" value="F:ATP binding"/>
    <property type="evidence" value="ECO:0007669"/>
    <property type="project" value="UniProtKB-KW"/>
</dbReference>
<dbReference type="GO" id="GO:0016787">
    <property type="term" value="F:hydrolase activity"/>
    <property type="evidence" value="ECO:0007669"/>
    <property type="project" value="UniProtKB-KW"/>
</dbReference>
<dbReference type="InterPro" id="IPR027785">
    <property type="entry name" value="UvrD-like_helicase_C"/>
</dbReference>
<dbReference type="GO" id="GO:0009338">
    <property type="term" value="C:exodeoxyribonuclease V complex"/>
    <property type="evidence" value="ECO:0007669"/>
    <property type="project" value="TreeGrafter"/>
</dbReference>
<dbReference type="Proteomes" id="UP000070449">
    <property type="component" value="Unassembled WGS sequence"/>
</dbReference>
<dbReference type="Gene3D" id="3.40.50.300">
    <property type="entry name" value="P-loop containing nucleotide triphosphate hydrolases"/>
    <property type="match status" value="2"/>
</dbReference>
<dbReference type="STRING" id="1617427.UZ20_WS6002000949"/>
<dbReference type="CDD" id="cd18809">
    <property type="entry name" value="SF1_C_RecD"/>
    <property type="match status" value="1"/>
</dbReference>
<dbReference type="AlphaFoldDB" id="A0A136KG86"/>
<dbReference type="Pfam" id="PF13245">
    <property type="entry name" value="AAA_19"/>
    <property type="match status" value="1"/>
</dbReference>
<dbReference type="InterPro" id="IPR050534">
    <property type="entry name" value="Coronavir_polyprotein_1ab"/>
</dbReference>
<evidence type="ECO:0000313" key="4">
    <source>
        <dbReference type="EMBL" id="KXK08420.1"/>
    </source>
</evidence>
<evidence type="ECO:0000313" key="5">
    <source>
        <dbReference type="Proteomes" id="UP000070449"/>
    </source>
</evidence>
<dbReference type="SUPFAM" id="SSF52540">
    <property type="entry name" value="P-loop containing nucleoside triphosphate hydrolases"/>
    <property type="match status" value="1"/>
</dbReference>
<organism evidence="4 5">
    <name type="scientific">candidate division WS6 bacterium OLB21</name>
    <dbReference type="NCBI Taxonomy" id="1617427"/>
    <lineage>
        <taxon>Bacteria</taxon>
        <taxon>Candidatus Dojkabacteria</taxon>
    </lineage>
</organism>
<dbReference type="EC" id="3.6.4.12" evidence="4"/>
<dbReference type="PANTHER" id="PTHR43788">
    <property type="entry name" value="DNA2/NAM7 HELICASE FAMILY MEMBER"/>
    <property type="match status" value="1"/>
</dbReference>
<keyword evidence="4" id="KW-0378">Hydrolase</keyword>
<proteinExistence type="predicted"/>
<dbReference type="GO" id="GO:0017116">
    <property type="term" value="F:single-stranded DNA helicase activity"/>
    <property type="evidence" value="ECO:0007669"/>
    <property type="project" value="TreeGrafter"/>
</dbReference>
<dbReference type="Gene3D" id="2.30.30.940">
    <property type="match status" value="1"/>
</dbReference>
<dbReference type="Pfam" id="PF13538">
    <property type="entry name" value="UvrD_C_2"/>
    <property type="match status" value="1"/>
</dbReference>
<sequence length="389" mass="44142">MKIELSKSQQVALDSIIKWFENPVKKFITLGGYAGTGKTTLTCEVSRVLRDKHKLLKIAYCSFTGKATRVLGQKLKEANAINLGDSLSTIHKLIYTPIIDAEDEIIGWERQSKSSFDYNLIIVDEASMISESIWKDLLSYNIPILAIGDHGQLPPIEGSFNLMRNPELKLEEIHRQDQDNPIIELSAQVRETGTIEFGSYGKSVAKLDRRDPETQELISELFRSFNEEMLVLTGFNHTRVKLNMAIRNLLEFDSAEPRPGDRTICLKNNHKLHIYNGMMGTILSLDLVSNQKDPDYYKALINLDGEDRAYSGNIIAKQFGSKELVYHKEAKGFDLFDFGYALTVHKAQGSQADTVVLFEERSQHADESTWKRWLYTGITRAVSRLYIVA</sequence>
<evidence type="ECO:0000259" key="3">
    <source>
        <dbReference type="Pfam" id="PF13538"/>
    </source>
</evidence>
<keyword evidence="1" id="KW-0547">Nucleotide-binding</keyword>
<dbReference type="PANTHER" id="PTHR43788:SF6">
    <property type="entry name" value="DNA HELICASE B"/>
    <property type="match status" value="1"/>
</dbReference>
<dbReference type="PATRIC" id="fig|1617427.3.peg.989"/>
<dbReference type="GO" id="GO:0006310">
    <property type="term" value="P:DNA recombination"/>
    <property type="evidence" value="ECO:0007669"/>
    <property type="project" value="TreeGrafter"/>
</dbReference>
<protein>
    <submittedName>
        <fullName evidence="4">ATP-dependent RecD-like DNA helicase</fullName>
        <ecNumber evidence="4">3.6.4.12</ecNumber>
    </submittedName>
</protein>
<dbReference type="InterPro" id="IPR027417">
    <property type="entry name" value="P-loop_NTPase"/>
</dbReference>
<dbReference type="EMBL" id="JYPD01000025">
    <property type="protein sequence ID" value="KXK08420.1"/>
    <property type="molecule type" value="Genomic_DNA"/>
</dbReference>
<gene>
    <name evidence="4" type="primary">recD2</name>
    <name evidence="4" type="ORF">UZ20_WS6002000949</name>
</gene>
<feature type="domain" description="UvrD-like helicase C-terminal" evidence="3">
    <location>
        <begin position="339"/>
        <end position="388"/>
    </location>
</feature>
<evidence type="ECO:0000256" key="2">
    <source>
        <dbReference type="ARBA" id="ARBA00022840"/>
    </source>
</evidence>
<evidence type="ECO:0000256" key="1">
    <source>
        <dbReference type="ARBA" id="ARBA00022741"/>
    </source>
</evidence>
<accession>A0A136KG86</accession>
<keyword evidence="2" id="KW-0067">ATP-binding</keyword>
<comment type="caution">
    <text evidence="4">The sequence shown here is derived from an EMBL/GenBank/DDBJ whole genome shotgun (WGS) entry which is preliminary data.</text>
</comment>
<name>A0A136KG86_9BACT</name>
<keyword evidence="4" id="KW-0347">Helicase</keyword>